<feature type="domain" description="Alpha-amylase C-terminal" evidence="17">
    <location>
        <begin position="404"/>
        <end position="492"/>
    </location>
</feature>
<evidence type="ECO:0000259" key="18">
    <source>
        <dbReference type="SMART" id="SM00642"/>
    </source>
</evidence>
<dbReference type="PANTHER" id="PTHR43447">
    <property type="entry name" value="ALPHA-AMYLASE"/>
    <property type="match status" value="1"/>
</dbReference>
<evidence type="ECO:0000256" key="1">
    <source>
        <dbReference type="ARBA" id="ARBA00000548"/>
    </source>
</evidence>
<keyword evidence="16" id="KW-0732">Signal</keyword>
<dbReference type="Gene3D" id="2.60.40.1180">
    <property type="entry name" value="Golgi alpha-mannosidase II"/>
    <property type="match status" value="1"/>
</dbReference>
<dbReference type="GO" id="GO:0004556">
    <property type="term" value="F:alpha-amylase activity"/>
    <property type="evidence" value="ECO:0007669"/>
    <property type="project" value="UniProtKB-UniRule"/>
</dbReference>
<dbReference type="Gene3D" id="3.20.20.80">
    <property type="entry name" value="Glycosidases"/>
    <property type="match status" value="1"/>
</dbReference>
<dbReference type="Pfam" id="PF00128">
    <property type="entry name" value="Alpha-amylase"/>
    <property type="match status" value="1"/>
</dbReference>
<evidence type="ECO:0000256" key="7">
    <source>
        <dbReference type="ARBA" id="ARBA00022723"/>
    </source>
</evidence>
<dbReference type="InterPro" id="IPR017853">
    <property type="entry name" value="GH"/>
</dbReference>
<keyword evidence="12 15" id="KW-0119">Carbohydrate metabolism</keyword>
<reference evidence="20" key="1">
    <citation type="submission" date="2025-08" db="UniProtKB">
        <authorList>
            <consortium name="RefSeq"/>
        </authorList>
    </citation>
    <scope>IDENTIFICATION</scope>
</reference>
<dbReference type="SUPFAM" id="SSF51445">
    <property type="entry name" value="(Trans)glycosidases"/>
    <property type="match status" value="1"/>
</dbReference>
<evidence type="ECO:0000256" key="4">
    <source>
        <dbReference type="ARBA" id="ARBA00008061"/>
    </source>
</evidence>
<name>A0AAJ7W5U9_CEPCN</name>
<dbReference type="InterPro" id="IPR006047">
    <property type="entry name" value="GH13_cat_dom"/>
</dbReference>
<comment type="subunit">
    <text evidence="5">Monomer.</text>
</comment>
<protein>
    <recommendedName>
        <fullName evidence="6 15">Alpha-amylase</fullName>
        <ecNumber evidence="6 15">3.2.1.1</ecNumber>
    </recommendedName>
</protein>
<comment type="catalytic activity">
    <reaction evidence="1 15">
        <text>Endohydrolysis of (1-&gt;4)-alpha-D-glucosidic linkages in polysaccharides containing three or more (1-&gt;4)-alpha-linked D-glucose units.</text>
        <dbReference type="EC" id="3.2.1.1"/>
    </reaction>
</comment>
<evidence type="ECO:0000256" key="16">
    <source>
        <dbReference type="SAM" id="SignalP"/>
    </source>
</evidence>
<evidence type="ECO:0000313" key="20">
    <source>
        <dbReference type="RefSeq" id="XP_024945516.1"/>
    </source>
</evidence>
<keyword evidence="7" id="KW-0479">Metal-binding</keyword>
<dbReference type="GeneID" id="107272406"/>
<evidence type="ECO:0000256" key="10">
    <source>
        <dbReference type="ARBA" id="ARBA00023157"/>
    </source>
</evidence>
<gene>
    <name evidence="20" type="primary">LOC107272406</name>
</gene>
<proteinExistence type="inferred from homology"/>
<comment type="similarity">
    <text evidence="4 14">Belongs to the glycosyl hydrolase 13 family.</text>
</comment>
<feature type="signal peptide" evidence="16">
    <location>
        <begin position="1"/>
        <end position="16"/>
    </location>
</feature>
<keyword evidence="8 15" id="KW-0378">Hydrolase</keyword>
<dbReference type="EC" id="3.2.1.1" evidence="6 15"/>
<evidence type="ECO:0000256" key="8">
    <source>
        <dbReference type="ARBA" id="ARBA00022801"/>
    </source>
</evidence>
<evidence type="ECO:0000256" key="9">
    <source>
        <dbReference type="ARBA" id="ARBA00022837"/>
    </source>
</evidence>
<evidence type="ECO:0000256" key="11">
    <source>
        <dbReference type="ARBA" id="ARBA00023214"/>
    </source>
</evidence>
<feature type="domain" description="Glycosyl hydrolase family 13 catalytic" evidence="18">
    <location>
        <begin position="28"/>
        <end position="395"/>
    </location>
</feature>
<evidence type="ECO:0000256" key="12">
    <source>
        <dbReference type="ARBA" id="ARBA00023277"/>
    </source>
</evidence>
<accession>A0AAJ7W5U9</accession>
<dbReference type="InterPro" id="IPR006046">
    <property type="entry name" value="Alpha_amylase"/>
</dbReference>
<dbReference type="SUPFAM" id="SSF51011">
    <property type="entry name" value="Glycosyl hydrolase domain"/>
    <property type="match status" value="1"/>
</dbReference>
<dbReference type="GO" id="GO:0005975">
    <property type="term" value="P:carbohydrate metabolic process"/>
    <property type="evidence" value="ECO:0007669"/>
    <property type="project" value="InterPro"/>
</dbReference>
<evidence type="ECO:0000256" key="6">
    <source>
        <dbReference type="ARBA" id="ARBA00012595"/>
    </source>
</evidence>
<keyword evidence="11" id="KW-0868">Chloride</keyword>
<dbReference type="AlphaFoldDB" id="A0AAJ7W5U9"/>
<dbReference type="InterPro" id="IPR031319">
    <property type="entry name" value="A-amylase_C"/>
</dbReference>
<evidence type="ECO:0000259" key="17">
    <source>
        <dbReference type="SMART" id="SM00632"/>
    </source>
</evidence>
<dbReference type="CDD" id="cd11317">
    <property type="entry name" value="AmyAc_bac_euk_AmyA"/>
    <property type="match status" value="1"/>
</dbReference>
<dbReference type="Proteomes" id="UP000694920">
    <property type="component" value="Unplaced"/>
</dbReference>
<keyword evidence="10" id="KW-1015">Disulfide bond</keyword>
<evidence type="ECO:0000256" key="5">
    <source>
        <dbReference type="ARBA" id="ARBA00011245"/>
    </source>
</evidence>
<keyword evidence="13 15" id="KW-0326">Glycosidase</keyword>
<feature type="chain" id="PRO_5042537799" description="Alpha-amylase" evidence="16">
    <location>
        <begin position="17"/>
        <end position="633"/>
    </location>
</feature>
<keyword evidence="9" id="KW-0106">Calcium</keyword>
<sequence>MCVSVLILALFGSVLGTHKDPHFSDNHGTIVHLFEWKWSDIADECERFLGPMGYGGIQTSPVQENVVIGSRPWWERYQPISYKWVTRSGDAEAFKDMVRRCNKDGVRIYVDAVINHMSTNQKLAVGTGGSTADTSAFQFYAVPYGPGDFNRGCSVTNYKNVSNVRNCELNGLRDLNQGKNYVREKIIDFMNGLIDVGVAGFRIDAAKHMWPNDLEIIYNKLHNLSTKHGFKSGQRPYIYQEVIDNGGEAVSSKEYNRNAAVTEFKHSNKLSNAFQGRDALKWLINWGEGWGFLPSGDALVFVDNHDNQRGHGSGGSILTHKKSKLYKMATAFMLAHPYGVTQVMSSFHFDNSDAGPPADSSGNIISPGINADGTCSNGWVCEHRWRQIYNMVRFRNVVKGTALNDWWDNKSNQIAFCRGGSGFIAVNGDSWDLKQTLQTCLPAGTYCDVISGNLVNGKCSGKSVTVGRDGKAYIEILKSEYDGVLAIHKQPQSNQHHTLIIEEFEPDVFRQLIEYIHTGCVTLQPRTLLGKDIHKKSCDRVFGIKITVTRSLNPSCYCSVLLHVVRSTDGKLLIVVSHVSSLCLHTHTHLRTHSDITNLYLICPTSAMKMRFRSLVSSGQVVDSLIDDVRVEK</sequence>
<evidence type="ECO:0000313" key="19">
    <source>
        <dbReference type="Proteomes" id="UP000694920"/>
    </source>
</evidence>
<dbReference type="SMART" id="SM00632">
    <property type="entry name" value="Aamy_C"/>
    <property type="match status" value="1"/>
</dbReference>
<organism evidence="19 20">
    <name type="scientific">Cephus cinctus</name>
    <name type="common">Wheat stem sawfly</name>
    <dbReference type="NCBI Taxonomy" id="211228"/>
    <lineage>
        <taxon>Eukaryota</taxon>
        <taxon>Metazoa</taxon>
        <taxon>Ecdysozoa</taxon>
        <taxon>Arthropoda</taxon>
        <taxon>Hexapoda</taxon>
        <taxon>Insecta</taxon>
        <taxon>Pterygota</taxon>
        <taxon>Neoptera</taxon>
        <taxon>Endopterygota</taxon>
        <taxon>Hymenoptera</taxon>
        <taxon>Cephoidea</taxon>
        <taxon>Cephidae</taxon>
        <taxon>Cephus</taxon>
    </lineage>
</organism>
<dbReference type="GO" id="GO:0046872">
    <property type="term" value="F:metal ion binding"/>
    <property type="evidence" value="ECO:0007669"/>
    <property type="project" value="UniProtKB-KW"/>
</dbReference>
<dbReference type="Pfam" id="PF02806">
    <property type="entry name" value="Alpha-amylase_C"/>
    <property type="match status" value="1"/>
</dbReference>
<evidence type="ECO:0000256" key="14">
    <source>
        <dbReference type="RuleBase" id="RU003615"/>
    </source>
</evidence>
<evidence type="ECO:0000256" key="13">
    <source>
        <dbReference type="ARBA" id="ARBA00023295"/>
    </source>
</evidence>
<keyword evidence="19" id="KW-1185">Reference proteome</keyword>
<comment type="cofactor">
    <cofactor evidence="2">
        <name>Ca(2+)</name>
        <dbReference type="ChEBI" id="CHEBI:29108"/>
    </cofactor>
</comment>
<dbReference type="SMART" id="SM00642">
    <property type="entry name" value="Aamy"/>
    <property type="match status" value="1"/>
</dbReference>
<evidence type="ECO:0000256" key="15">
    <source>
        <dbReference type="RuleBase" id="RU361134"/>
    </source>
</evidence>
<evidence type="ECO:0000256" key="3">
    <source>
        <dbReference type="ARBA" id="ARBA00001923"/>
    </source>
</evidence>
<dbReference type="RefSeq" id="XP_024945516.1">
    <property type="nucleotide sequence ID" value="XM_025089748.1"/>
</dbReference>
<dbReference type="InterPro" id="IPR006048">
    <property type="entry name" value="A-amylase/branching_C"/>
</dbReference>
<evidence type="ECO:0000256" key="2">
    <source>
        <dbReference type="ARBA" id="ARBA00001913"/>
    </source>
</evidence>
<dbReference type="PRINTS" id="PR00110">
    <property type="entry name" value="ALPHAAMYLASE"/>
</dbReference>
<comment type="cofactor">
    <cofactor evidence="3">
        <name>chloride</name>
        <dbReference type="ChEBI" id="CHEBI:17996"/>
    </cofactor>
</comment>
<dbReference type="InterPro" id="IPR013780">
    <property type="entry name" value="Glyco_hydro_b"/>
</dbReference>